<feature type="transmembrane region" description="Helical" evidence="1">
    <location>
        <begin position="42"/>
        <end position="61"/>
    </location>
</feature>
<dbReference type="PaxDb" id="6239-T03D3.14"/>
<dbReference type="WormBase" id="T03D3.14">
    <property type="protein sequence ID" value="CE13094"/>
    <property type="gene ID" value="WBGene00005635"/>
    <property type="gene designation" value="srj-57"/>
</dbReference>
<evidence type="ECO:0000313" key="4">
    <source>
        <dbReference type="WormBase" id="T03D3.14"/>
    </source>
</evidence>
<sequence length="332" mass="38639">MIDDWFFLYVPRTICALTFLVNPVFVYLIFTEKSANFGNYRFLLLYFAIFNLIYSVVNVVVPLDIHSYRYCFFLTVRHGWFFEASEINFHMMTGRCSLVAASYAVLLIHFIYRYLVIHNSSLTRNNFHWYLTISAFVFVLYFATWHAICYFPGRANVEIREYIRKDFFEIYGTDSMDFNMLGALFNEGSAETTFTSWLAVMMWSAVSVASIISFLIMARMIMYKLNKMTVNASKRTSKFQLELLRALIVQTVIPIFISFSPCLLCWYSPMFGIQLARGFNYFEVSALGVFACVDPVAIILCLPIFRKRIFNFWRGVPSLAVGAKESTDQRNS</sequence>
<proteinExistence type="predicted"/>
<dbReference type="InterPro" id="IPR019423">
    <property type="entry name" value="7TM_GPCR_serpentine_rcpt_Srj"/>
</dbReference>
<organism evidence="2 3">
    <name type="scientific">Caenorhabditis elegans</name>
    <dbReference type="NCBI Taxonomy" id="6239"/>
    <lineage>
        <taxon>Eukaryota</taxon>
        <taxon>Metazoa</taxon>
        <taxon>Ecdysozoa</taxon>
        <taxon>Nematoda</taxon>
        <taxon>Chromadorea</taxon>
        <taxon>Rhabditida</taxon>
        <taxon>Rhabditina</taxon>
        <taxon>Rhabditomorpha</taxon>
        <taxon>Rhabditoidea</taxon>
        <taxon>Rhabditidae</taxon>
        <taxon>Peloderinae</taxon>
        <taxon>Caenorhabditis</taxon>
    </lineage>
</organism>
<dbReference type="HOGENOM" id="CLU_036335_0_0_1"/>
<dbReference type="SUPFAM" id="SSF81321">
    <property type="entry name" value="Family A G protein-coupled receptor-like"/>
    <property type="match status" value="1"/>
</dbReference>
<dbReference type="KEGG" id="cel:CELE_T03D3.14"/>
<dbReference type="eggNOG" id="ENOG502R3HH">
    <property type="taxonomic scope" value="Eukaryota"/>
</dbReference>
<dbReference type="PIR" id="T32219">
    <property type="entry name" value="T32219"/>
</dbReference>
<keyword evidence="1" id="KW-0812">Transmembrane</keyword>
<dbReference type="FunCoup" id="O16990">
    <property type="interactions" value="9"/>
</dbReference>
<evidence type="ECO:0000313" key="3">
    <source>
        <dbReference type="Proteomes" id="UP000001940"/>
    </source>
</evidence>
<keyword evidence="2" id="KW-0675">Receptor</keyword>
<dbReference type="OMA" id="YRYLAIH"/>
<name>O16990_CAEEL</name>
<feature type="transmembrane region" description="Helical" evidence="1">
    <location>
        <begin position="197"/>
        <end position="222"/>
    </location>
</feature>
<keyword evidence="1" id="KW-0472">Membrane</keyword>
<dbReference type="PANTHER" id="PTHR45907">
    <property type="entry name" value="SERPENTINE RECEPTOR, CLASS J"/>
    <property type="match status" value="1"/>
</dbReference>
<dbReference type="PANTHER" id="PTHR45907:SF24">
    <property type="entry name" value="SERPENTINE RECEPTOR, CLASS J-RELATED"/>
    <property type="match status" value="1"/>
</dbReference>
<dbReference type="EMBL" id="BX284605">
    <property type="protein sequence ID" value="CCD71819.1"/>
    <property type="molecule type" value="Genomic_DNA"/>
</dbReference>
<dbReference type="GeneID" id="191954"/>
<evidence type="ECO:0000256" key="1">
    <source>
        <dbReference type="SAM" id="Phobius"/>
    </source>
</evidence>
<dbReference type="Proteomes" id="UP000001940">
    <property type="component" value="Chromosome V"/>
</dbReference>
<feature type="transmembrane region" description="Helical" evidence="1">
    <location>
        <begin position="243"/>
        <end position="269"/>
    </location>
</feature>
<gene>
    <name evidence="2 4" type="primary">srj-57</name>
    <name evidence="2" type="ORF">CELE_T03D3.14</name>
    <name evidence="4" type="ORF">T03D3.14</name>
</gene>
<dbReference type="CTD" id="191954"/>
<keyword evidence="1" id="KW-1133">Transmembrane helix</keyword>
<dbReference type="OrthoDB" id="5804276at2759"/>
<dbReference type="AlphaFoldDB" id="O16990"/>
<reference evidence="2 3" key="1">
    <citation type="journal article" date="1998" name="Science">
        <title>Genome sequence of the nematode C. elegans: a platform for investigating biology.</title>
        <authorList>
            <consortium name="The C. elegans sequencing consortium"/>
            <person name="Sulson J.E."/>
            <person name="Waterston R."/>
        </authorList>
    </citation>
    <scope>NUCLEOTIDE SEQUENCE [LARGE SCALE GENOMIC DNA]</scope>
    <source>
        <strain evidence="2 3">Bristol N2</strain>
    </source>
</reference>
<feature type="transmembrane region" description="Helical" evidence="1">
    <location>
        <begin position="281"/>
        <end position="305"/>
    </location>
</feature>
<keyword evidence="3" id="KW-1185">Reference proteome</keyword>
<accession>O16990</accession>
<evidence type="ECO:0000313" key="2">
    <source>
        <dbReference type="EMBL" id="CCD71819.1"/>
    </source>
</evidence>
<dbReference type="PhylomeDB" id="O16990"/>
<feature type="transmembrane region" description="Helical" evidence="1">
    <location>
        <begin position="6"/>
        <end position="30"/>
    </location>
</feature>
<dbReference type="UCSC" id="T03D3.14">
    <property type="organism name" value="c. elegans"/>
</dbReference>
<dbReference type="Pfam" id="PF10319">
    <property type="entry name" value="7TM_GPCR_Srj"/>
    <property type="match status" value="1"/>
</dbReference>
<feature type="transmembrane region" description="Helical" evidence="1">
    <location>
        <begin position="127"/>
        <end position="148"/>
    </location>
</feature>
<feature type="transmembrane region" description="Helical" evidence="1">
    <location>
        <begin position="96"/>
        <end position="115"/>
    </location>
</feature>
<dbReference type="RefSeq" id="NP_503772.1">
    <property type="nucleotide sequence ID" value="NM_071371.1"/>
</dbReference>
<dbReference type="InParanoid" id="O16990"/>
<dbReference type="AGR" id="WB:WBGene00005635"/>
<protein>
    <submittedName>
        <fullName evidence="2">Serpentine Receptor, class J</fullName>
    </submittedName>
</protein>